<feature type="transmembrane region" description="Helical" evidence="2">
    <location>
        <begin position="320"/>
        <end position="339"/>
    </location>
</feature>
<feature type="transmembrane region" description="Helical" evidence="2">
    <location>
        <begin position="435"/>
        <end position="456"/>
    </location>
</feature>
<feature type="transmembrane region" description="Helical" evidence="2">
    <location>
        <begin position="1203"/>
        <end position="1225"/>
    </location>
</feature>
<feature type="transmembrane region" description="Helical" evidence="2">
    <location>
        <begin position="1098"/>
        <end position="1122"/>
    </location>
</feature>
<feature type="transmembrane region" description="Helical" evidence="2">
    <location>
        <begin position="1447"/>
        <end position="1467"/>
    </location>
</feature>
<reference evidence="3 4" key="1">
    <citation type="submission" date="2016-08" db="EMBL/GenBank/DDBJ databases">
        <title>A Parts List for Fungal Cellulosomes Revealed by Comparative Genomics.</title>
        <authorList>
            <consortium name="DOE Joint Genome Institute"/>
            <person name="Haitjema C.H."/>
            <person name="Gilmore S.P."/>
            <person name="Henske J.K."/>
            <person name="Solomon K.V."/>
            <person name="De Groot R."/>
            <person name="Kuo A."/>
            <person name="Mondo S.J."/>
            <person name="Salamov A.A."/>
            <person name="Labutti K."/>
            <person name="Zhao Z."/>
            <person name="Chiniquy J."/>
            <person name="Barry K."/>
            <person name="Brewer H.M."/>
            <person name="Purvine S.O."/>
            <person name="Wright A.T."/>
            <person name="Boxma B."/>
            <person name="Van Alen T."/>
            <person name="Hackstein J.H."/>
            <person name="Baker S.E."/>
            <person name="Grigoriev I.V."/>
            <person name="O'Malley M.A."/>
        </authorList>
    </citation>
    <scope>NUCLEOTIDE SEQUENCE [LARGE SCALE GENOMIC DNA]</scope>
    <source>
        <strain evidence="3 4">S4</strain>
    </source>
</reference>
<feature type="transmembrane region" description="Helical" evidence="2">
    <location>
        <begin position="184"/>
        <end position="209"/>
    </location>
</feature>
<dbReference type="GO" id="GO:0016567">
    <property type="term" value="P:protein ubiquitination"/>
    <property type="evidence" value="ECO:0007669"/>
    <property type="project" value="InterPro"/>
</dbReference>
<comment type="caution">
    <text evidence="3">The sequence shown here is derived from an EMBL/GenBank/DDBJ whole genome shotgun (WGS) entry which is preliminary data.</text>
</comment>
<feature type="transmembrane region" description="Helical" evidence="2">
    <location>
        <begin position="600"/>
        <end position="622"/>
    </location>
</feature>
<dbReference type="GO" id="GO:0006397">
    <property type="term" value="P:mRNA processing"/>
    <property type="evidence" value="ECO:0007669"/>
    <property type="project" value="InterPro"/>
</dbReference>
<accession>A0A1Y1VTF9</accession>
<feature type="transmembrane region" description="Helical" evidence="2">
    <location>
        <begin position="1520"/>
        <end position="1546"/>
    </location>
</feature>
<feature type="transmembrane region" description="Helical" evidence="2">
    <location>
        <begin position="157"/>
        <end position="178"/>
    </location>
</feature>
<feature type="transmembrane region" description="Helical" evidence="2">
    <location>
        <begin position="664"/>
        <end position="682"/>
    </location>
</feature>
<dbReference type="STRING" id="1754192.A0A1Y1VTF9"/>
<feature type="transmembrane region" description="Helical" evidence="2">
    <location>
        <begin position="1167"/>
        <end position="1191"/>
    </location>
</feature>
<feature type="transmembrane region" description="Helical" evidence="2">
    <location>
        <begin position="975"/>
        <end position="996"/>
    </location>
</feature>
<evidence type="ECO:0000256" key="2">
    <source>
        <dbReference type="SAM" id="Phobius"/>
    </source>
</evidence>
<feature type="transmembrane region" description="Helical" evidence="2">
    <location>
        <begin position="694"/>
        <end position="712"/>
    </location>
</feature>
<dbReference type="Proteomes" id="UP000193944">
    <property type="component" value="Unassembled WGS sequence"/>
</dbReference>
<feature type="transmembrane region" description="Helical" evidence="2">
    <location>
        <begin position="942"/>
        <end position="963"/>
    </location>
</feature>
<dbReference type="OrthoDB" id="10417806at2759"/>
<feature type="transmembrane region" description="Helical" evidence="2">
    <location>
        <begin position="564"/>
        <end position="588"/>
    </location>
</feature>
<feature type="transmembrane region" description="Helical" evidence="2">
    <location>
        <begin position="634"/>
        <end position="652"/>
    </location>
</feature>
<feature type="transmembrane region" description="Helical" evidence="2">
    <location>
        <begin position="1008"/>
        <end position="1029"/>
    </location>
</feature>
<feature type="transmembrane region" description="Helical" evidence="2">
    <location>
        <begin position="1479"/>
        <end position="1500"/>
    </location>
</feature>
<evidence type="ECO:0000313" key="3">
    <source>
        <dbReference type="EMBL" id="ORX64024.1"/>
    </source>
</evidence>
<feature type="transmembrane region" description="Helical" evidence="2">
    <location>
        <begin position="905"/>
        <end position="930"/>
    </location>
</feature>
<feature type="transmembrane region" description="Helical" evidence="2">
    <location>
        <begin position="1142"/>
        <end position="1160"/>
    </location>
</feature>
<feature type="compositionally biased region" description="Basic and acidic residues" evidence="1">
    <location>
        <begin position="1320"/>
        <end position="1340"/>
    </location>
</feature>
<dbReference type="GO" id="GO:0061630">
    <property type="term" value="F:ubiquitin protein ligase activity"/>
    <property type="evidence" value="ECO:0007669"/>
    <property type="project" value="InterPro"/>
</dbReference>
<feature type="transmembrane region" description="Helical" evidence="2">
    <location>
        <begin position="539"/>
        <end position="557"/>
    </location>
</feature>
<feature type="transmembrane region" description="Helical" evidence="2">
    <location>
        <begin position="346"/>
        <end position="366"/>
    </location>
</feature>
<evidence type="ECO:0000313" key="4">
    <source>
        <dbReference type="Proteomes" id="UP000193944"/>
    </source>
</evidence>
<feature type="transmembrane region" description="Helical" evidence="2">
    <location>
        <begin position="1041"/>
        <end position="1060"/>
    </location>
</feature>
<feature type="transmembrane region" description="Helical" evidence="2">
    <location>
        <begin position="724"/>
        <end position="744"/>
    </location>
</feature>
<feature type="transmembrane region" description="Helical" evidence="2">
    <location>
        <begin position="285"/>
        <end position="314"/>
    </location>
</feature>
<feature type="transmembrane region" description="Helical" evidence="2">
    <location>
        <begin position="90"/>
        <end position="111"/>
    </location>
</feature>
<feature type="transmembrane region" description="Helical" evidence="2">
    <location>
        <begin position="252"/>
        <end position="273"/>
    </location>
</feature>
<feature type="transmembrane region" description="Helical" evidence="2">
    <location>
        <begin position="871"/>
        <end position="890"/>
    </location>
</feature>
<name>A0A1Y1VTF9_9FUNG</name>
<keyword evidence="2" id="KW-1133">Transmembrane helix</keyword>
<keyword evidence="2" id="KW-0472">Membrane</keyword>
<feature type="compositionally biased region" description="Acidic residues" evidence="1">
    <location>
        <begin position="1279"/>
        <end position="1293"/>
    </location>
</feature>
<protein>
    <submittedName>
        <fullName evidence="3">Uncharacterized protein</fullName>
    </submittedName>
</protein>
<reference evidence="3 4" key="2">
    <citation type="submission" date="2016-08" db="EMBL/GenBank/DDBJ databases">
        <title>Pervasive Adenine N6-methylation of Active Genes in Fungi.</title>
        <authorList>
            <consortium name="DOE Joint Genome Institute"/>
            <person name="Mondo S.J."/>
            <person name="Dannebaum R.O."/>
            <person name="Kuo R.C."/>
            <person name="Labutti K."/>
            <person name="Haridas S."/>
            <person name="Kuo A."/>
            <person name="Salamov A."/>
            <person name="Ahrendt S.R."/>
            <person name="Lipzen A."/>
            <person name="Sullivan W."/>
            <person name="Andreopoulos W.B."/>
            <person name="Clum A."/>
            <person name="Lindquist E."/>
            <person name="Daum C."/>
            <person name="Ramamoorthy G.K."/>
            <person name="Gryganskyi A."/>
            <person name="Culley D."/>
            <person name="Magnuson J.K."/>
            <person name="James T.Y."/>
            <person name="O'Malley M.A."/>
            <person name="Stajich J.E."/>
            <person name="Spatafora J.W."/>
            <person name="Visel A."/>
            <person name="Grigoriev I.V."/>
        </authorList>
    </citation>
    <scope>NUCLEOTIDE SEQUENCE [LARGE SCALE GENOMIC DNA]</scope>
    <source>
        <strain evidence="3 4">S4</strain>
    </source>
</reference>
<feature type="compositionally biased region" description="Low complexity" evidence="1">
    <location>
        <begin position="70"/>
        <end position="80"/>
    </location>
</feature>
<proteinExistence type="predicted"/>
<feature type="region of interest" description="Disordered" evidence="1">
    <location>
        <begin position="1279"/>
        <end position="1351"/>
    </location>
</feature>
<organism evidence="3 4">
    <name type="scientific">Anaeromyces robustus</name>
    <dbReference type="NCBI Taxonomy" id="1754192"/>
    <lineage>
        <taxon>Eukaryota</taxon>
        <taxon>Fungi</taxon>
        <taxon>Fungi incertae sedis</taxon>
        <taxon>Chytridiomycota</taxon>
        <taxon>Chytridiomycota incertae sedis</taxon>
        <taxon>Neocallimastigomycetes</taxon>
        <taxon>Neocallimastigales</taxon>
        <taxon>Neocallimastigaceae</taxon>
        <taxon>Anaeromyces</taxon>
    </lineage>
</organism>
<sequence>MTFLQVDSLVVKNINNVQHILVRTFSKPEIPENKINIIDQALEDIPEKTLINKPGYYPDMSNKPHGITGSNKDQNNSNNNKDLDLEKEKWAIAIISVSMSYLVFSSVYIGFNIKKVDNSSYSYYRQQLRLRQMDGFNFNDNDLNNNNTIDGYHEKKMLSIIIECIAIISWLFFIIGWGNNKLTLIIPIPAFLYILGFLGLLSCILFITVTIATHHIIISILHCVIEILVILSAGAIFHQVNLYYPHNSSLKIVIIGVLFYGICKMLSVGIYMFRWKRSTLENDLIIVIALIIAFIGWVAFLIGFGRINIVYHIFTFSKYLLYYIFSVSAFISIILLIYTCIQSIKIINSVTCVFLLLSIFSAGGPLTDSYYSLIHHCKYEDEDEDLNTISSTTSNNNPFSTSSSSSNSSSSSSLSNSIISIIFKIIPGCNYQHQFILAGLLIFIISIALCFFYHHCYPIFESSARKYENYKKNFLLNESDVSAIKDDPQFSIFKHLKKKSWLSSFFTILALIVIISSGICLAIHALSPHTSFMLFNTSYVTYPLAGIFYTILLYAVINYNNRVCFIICEILYLFAVVTSGYIINWSMINFKTLNKESVALLLFSILFVICIVAVHTISHLYLHHFTNILQKSMLSIIKLLSLVGLIIFTIGICRQYQTLLSTELIPGVLLMIFGMLSLICWFEYMVLQTISLNLSSSLFISISLICCGYFMLNSLSDIAISVNHLLKYIGVLIYCIPIFVSEIYRCWKGSSYKSSLIKASSKIKLFPLGMTENSIYTNTSSGLIKNEPLTSVTPLMLFKGTKWLCNLGNILITLIICGYLLFLITFISFLKYFNVDFTAHIIFLSFGFLNIILLVYWYYSTNHNKSVFRINSMICIGSNFSAINVIKWVLVNKKLVEQYNSTEYIFNMMMIGCIFFVISTVILQILSFIWKRIEINDFLNSFYLIISITLIFSGTIMLIIYFIANAKNLTNSLKISIYILFGNIGLGILLIFLEYLIHWVVLDYLAEFLLWCLPLQSGSVCIDIYISLFKCSKSNCKSLPFMIIFGIILAFFGSLLLLYWKIFRFSRINLKSLSQIFGIHHINTNGGYESFSNIRQNLYIYPAVTISITLLISAYIMFSYNFESFKEINELIQKEHLITYTLYNYTNLLAIVFLIFYLIFELTWFGILAITMILFTLFTAGSNINLSLLIVHHSELVNGKLNLVMMIVSISLSIILHFTIVTLILTKIGIELDIILNSLRKIKYKYKKVMSYKLSLFHFHDAIFNNSRNKNKRINILNVEEEEEEEDDDDNENDCYNYNHNNNDDDDKENWNSKNNKNNKNNDNDNNKKKNNDKNKDRKERKDRKRNKINDNLDEKDTKFIKQFKHQVNDIINVNYMNKKMAKKRTAQEKPRKYYEKIFKSIPIIIYGIGILFLFNGLLIGYNGKFSNYLFNDNIYLDNDSYTQPNFHWGLFFMDVGAYAFIIIEYLCFNFQFFKSLSLILSMFTIHFSGIILFSFYRLWILNESSLKINHHNSKNFNKTLYNCCGLFTLIGILITNSCISLFYLLKFINWMAFSSSHKNKDHNNKKRKVKVCCSIDINDS</sequence>
<feature type="transmembrane region" description="Helical" evidence="2">
    <location>
        <begin position="803"/>
        <end position="827"/>
    </location>
</feature>
<feature type="transmembrane region" description="Helical" evidence="2">
    <location>
        <begin position="839"/>
        <end position="859"/>
    </location>
</feature>
<evidence type="ECO:0000256" key="1">
    <source>
        <dbReference type="SAM" id="MobiDB-lite"/>
    </source>
</evidence>
<feature type="transmembrane region" description="Helical" evidence="2">
    <location>
        <begin position="216"/>
        <end position="240"/>
    </location>
</feature>
<feature type="region of interest" description="Disordered" evidence="1">
    <location>
        <begin position="393"/>
        <end position="412"/>
    </location>
</feature>
<dbReference type="PANTHER" id="PTHR15439">
    <property type="entry name" value="RETINOBLASTOMA-BINDING PROTEIN 6"/>
    <property type="match status" value="1"/>
</dbReference>
<feature type="transmembrane region" description="Helical" evidence="2">
    <location>
        <begin position="1402"/>
        <end position="1422"/>
    </location>
</feature>
<gene>
    <name evidence="3" type="ORF">BCR32DRAFT_287392</name>
</gene>
<keyword evidence="2" id="KW-0812">Transmembrane</keyword>
<dbReference type="InterPro" id="IPR033489">
    <property type="entry name" value="RBBP6"/>
</dbReference>
<feature type="transmembrane region" description="Helical" evidence="2">
    <location>
        <begin position="501"/>
        <end position="527"/>
    </location>
</feature>
<dbReference type="EMBL" id="MCFG01000564">
    <property type="protein sequence ID" value="ORX64024.1"/>
    <property type="molecule type" value="Genomic_DNA"/>
</dbReference>
<feature type="region of interest" description="Disordered" evidence="1">
    <location>
        <begin position="61"/>
        <end position="80"/>
    </location>
</feature>
<keyword evidence="4" id="KW-1185">Reference proteome</keyword>